<dbReference type="AlphaFoldDB" id="A0A1S4CSW0"/>
<organism evidence="2">
    <name type="scientific">Nicotiana tabacum</name>
    <name type="common">Common tobacco</name>
    <dbReference type="NCBI Taxonomy" id="4097"/>
    <lineage>
        <taxon>Eukaryota</taxon>
        <taxon>Viridiplantae</taxon>
        <taxon>Streptophyta</taxon>
        <taxon>Embryophyta</taxon>
        <taxon>Tracheophyta</taxon>
        <taxon>Spermatophyta</taxon>
        <taxon>Magnoliopsida</taxon>
        <taxon>eudicotyledons</taxon>
        <taxon>Gunneridae</taxon>
        <taxon>Pentapetalae</taxon>
        <taxon>asterids</taxon>
        <taxon>lamiids</taxon>
        <taxon>Solanales</taxon>
        <taxon>Solanaceae</taxon>
        <taxon>Nicotianoideae</taxon>
        <taxon>Nicotianeae</taxon>
        <taxon>Nicotiana</taxon>
    </lineage>
</organism>
<feature type="region of interest" description="Disordered" evidence="1">
    <location>
        <begin position="378"/>
        <end position="409"/>
    </location>
</feature>
<evidence type="ECO:0000256" key="1">
    <source>
        <dbReference type="SAM" id="MobiDB-lite"/>
    </source>
</evidence>
<dbReference type="OMA" id="RSERCYD"/>
<feature type="compositionally biased region" description="Pro residues" evidence="1">
    <location>
        <begin position="29"/>
        <end position="43"/>
    </location>
</feature>
<evidence type="ECO:0000313" key="2">
    <source>
        <dbReference type="RefSeq" id="XP_016504188.1"/>
    </source>
</evidence>
<dbReference type="RefSeq" id="XP_016504188.1">
    <property type="nucleotide sequence ID" value="XM_016648702.1"/>
</dbReference>
<dbReference type="PANTHER" id="PTHR32108:SF9">
    <property type="entry name" value="REVERSE TRANSCRIPTASE RNASE H-LIKE DOMAIN-CONTAINING PROTEIN"/>
    <property type="match status" value="1"/>
</dbReference>
<name>A0A1S4CSW0_TOBAC</name>
<proteinExistence type="predicted"/>
<dbReference type="KEGG" id="nta:107822190"/>
<sequence>MSAQESPIPETSPPFHCNTQGYATTSYAPPAPPPKQNPPPPVAPIFVAPAPAPLQRSSSEPFFQAHGGQYYPPEPTFRALEPYSYSPHFEIPEAVDKPAKNAEHEEVIRKFKSLEQSFRNMHGLGSQVSVAYKDRCPFPDVQLPAGFKMPKFDLYEGHGDPVAHLRGFCSKMRGAGGKDELLIAYFVPDRLSLLKFEKKPGESFREFGFRRREQTSRVDPPMRENETVDYFLQTLEPTYFEHLVTSVGKSFNEVLKMGAMIEEGLKSNKILSYLALKETTQAIQSRTSGVLGKKKKEEVATVETGTWSRCNNPPPYYSQPRPHSSNYPYTTYSPPQYYYPPPEPHFSVHHAQMYTQPPAHPQWRAPAPQNTYTPPQNTHLHPRANRPGPGFRPNQAFQNEKAPNRRNFTPLGNSYTAIFHRLKHMEILAPIEPKVPNPPPRNLDQSVSCEYCSGMLGHATEKCWKLKNVVQYLIDNHRIEVQAPEVPNNNQNPLLVHYETNMIELVHKDGEMQKPSQTVMMIRAVETSSKEKLTRIHSWVKLKGASDKPVIVIGKELFVIAKKLELAKLVVKGASSAPVAYVKGAYIEPVIIKLVVQLPVVDSKAVPWKYKKVVVTYKGKEIEEESCEVQRLTRSGRCFAPEELRKARATKDSPAQVKKAVTEEEAEEFLRKMKVQDYSIVEQLRKTPAHISLLSLLIHSDEHRRALMTILNEAHVPDKISVNHLETIATKMFEVNTIMFSDDELPIEGTTHNRGLYLTVKCEDSVVTRAFIDNGSSANIVPMSTLNKLKIDNDRIRRNNVCV</sequence>
<dbReference type="PANTHER" id="PTHR32108">
    <property type="entry name" value="DNA-DIRECTED RNA POLYMERASE SUBUNIT ALPHA"/>
    <property type="match status" value="1"/>
</dbReference>
<protein>
    <submittedName>
        <fullName evidence="2">Uncharacterized protein</fullName>
    </submittedName>
</protein>
<dbReference type="STRING" id="4097.A0A1S4CSW0"/>
<feature type="compositionally biased region" description="Polar residues" evidence="1">
    <location>
        <begin position="17"/>
        <end position="27"/>
    </location>
</feature>
<gene>
    <name evidence="2" type="primary">LOC107822190</name>
</gene>
<feature type="region of interest" description="Disordered" evidence="1">
    <location>
        <begin position="1"/>
        <end position="68"/>
    </location>
</feature>
<dbReference type="OrthoDB" id="1724165at2759"/>
<accession>A0A1S4CSW0</accession>
<reference evidence="2" key="1">
    <citation type="submission" date="2025-08" db="UniProtKB">
        <authorList>
            <consortium name="RefSeq"/>
        </authorList>
    </citation>
    <scope>IDENTIFICATION</scope>
</reference>
<dbReference type="PaxDb" id="4097-A0A1S4CSW0"/>